<keyword evidence="2" id="KW-1185">Reference proteome</keyword>
<comment type="caution">
    <text evidence="1">The sequence shown here is derived from an EMBL/GenBank/DDBJ whole genome shotgun (WGS) entry which is preliminary data.</text>
</comment>
<dbReference type="EMBL" id="JBHLSV010000005">
    <property type="protein sequence ID" value="MFC0673529.1"/>
    <property type="molecule type" value="Genomic_DNA"/>
</dbReference>
<reference evidence="1 2" key="1">
    <citation type="submission" date="2024-09" db="EMBL/GenBank/DDBJ databases">
        <authorList>
            <person name="Sun Q."/>
            <person name="Mori K."/>
        </authorList>
    </citation>
    <scope>NUCLEOTIDE SEQUENCE [LARGE SCALE GENOMIC DNA]</scope>
    <source>
        <strain evidence="1 2">CICC 10874</strain>
    </source>
</reference>
<evidence type="ECO:0000313" key="2">
    <source>
        <dbReference type="Proteomes" id="UP001589793"/>
    </source>
</evidence>
<evidence type="ECO:0000313" key="1">
    <source>
        <dbReference type="EMBL" id="MFC0673529.1"/>
    </source>
</evidence>
<dbReference type="RefSeq" id="WP_376979165.1">
    <property type="nucleotide sequence ID" value="NZ_JBHLSV010000005.1"/>
</dbReference>
<accession>A0ABV6R963</accession>
<name>A0ABV6R963_9MICO</name>
<organism evidence="1 2">
    <name type="scientific">Brachybacterium hainanense</name>
    <dbReference type="NCBI Taxonomy" id="1541174"/>
    <lineage>
        <taxon>Bacteria</taxon>
        <taxon>Bacillati</taxon>
        <taxon>Actinomycetota</taxon>
        <taxon>Actinomycetes</taxon>
        <taxon>Micrococcales</taxon>
        <taxon>Dermabacteraceae</taxon>
        <taxon>Brachybacterium</taxon>
    </lineage>
</organism>
<dbReference type="Proteomes" id="UP001589793">
    <property type="component" value="Unassembled WGS sequence"/>
</dbReference>
<protein>
    <submittedName>
        <fullName evidence="1">Uncharacterized protein</fullName>
    </submittedName>
</protein>
<proteinExistence type="predicted"/>
<gene>
    <name evidence="1" type="ORF">ACFFF6_06125</name>
</gene>
<sequence>MDLFGTPEGKRTVREEWRLVIVTPLYKDIRGVFPDRESAEVRATQYAPWVRRHIERRTVTTYETPWETP</sequence>